<keyword evidence="3" id="KW-1185">Reference proteome</keyword>
<comment type="caution">
    <text evidence="2">The sequence shown here is derived from an EMBL/GenBank/DDBJ whole genome shotgun (WGS) entry which is preliminary data.</text>
</comment>
<sequence length="91" mass="9703">MFAPGTGGVVLLAVVLLLAAVVLVSPAGRRAATSVLGSVVRWPGLIRSELRGDAPLGDADRRDETTPEIPVVRDEPLPPTRTFPQLRLPER</sequence>
<proteinExistence type="predicted"/>
<evidence type="ECO:0000313" key="2">
    <source>
        <dbReference type="EMBL" id="MBP2370905.1"/>
    </source>
</evidence>
<protein>
    <recommendedName>
        <fullName evidence="4">Secreted protein</fullName>
    </recommendedName>
</protein>
<feature type="compositionally biased region" description="Basic and acidic residues" evidence="1">
    <location>
        <begin position="51"/>
        <end position="76"/>
    </location>
</feature>
<name>A0ABS4W3W2_9PSEU</name>
<feature type="region of interest" description="Disordered" evidence="1">
    <location>
        <begin position="51"/>
        <end position="91"/>
    </location>
</feature>
<dbReference type="RefSeq" id="WP_210034502.1">
    <property type="nucleotide sequence ID" value="NZ_JAGINU010000001.1"/>
</dbReference>
<dbReference type="EMBL" id="JAGINU010000001">
    <property type="protein sequence ID" value="MBP2370905.1"/>
    <property type="molecule type" value="Genomic_DNA"/>
</dbReference>
<reference evidence="2 3" key="1">
    <citation type="submission" date="2021-03" db="EMBL/GenBank/DDBJ databases">
        <title>Sequencing the genomes of 1000 actinobacteria strains.</title>
        <authorList>
            <person name="Klenk H.-P."/>
        </authorList>
    </citation>
    <scope>NUCLEOTIDE SEQUENCE [LARGE SCALE GENOMIC DNA]</scope>
    <source>
        <strain evidence="2 3">DSM 45256</strain>
    </source>
</reference>
<organism evidence="2 3">
    <name type="scientific">Pseudonocardia parietis</name>
    <dbReference type="NCBI Taxonomy" id="570936"/>
    <lineage>
        <taxon>Bacteria</taxon>
        <taxon>Bacillati</taxon>
        <taxon>Actinomycetota</taxon>
        <taxon>Actinomycetes</taxon>
        <taxon>Pseudonocardiales</taxon>
        <taxon>Pseudonocardiaceae</taxon>
        <taxon>Pseudonocardia</taxon>
    </lineage>
</organism>
<evidence type="ECO:0000256" key="1">
    <source>
        <dbReference type="SAM" id="MobiDB-lite"/>
    </source>
</evidence>
<evidence type="ECO:0000313" key="3">
    <source>
        <dbReference type="Proteomes" id="UP001519295"/>
    </source>
</evidence>
<accession>A0ABS4W3W2</accession>
<gene>
    <name evidence="2" type="ORF">JOF36_006601</name>
</gene>
<evidence type="ECO:0008006" key="4">
    <source>
        <dbReference type="Google" id="ProtNLM"/>
    </source>
</evidence>
<dbReference type="Proteomes" id="UP001519295">
    <property type="component" value="Unassembled WGS sequence"/>
</dbReference>